<keyword evidence="10" id="KW-1185">Reference proteome</keyword>
<dbReference type="GO" id="GO:0005886">
    <property type="term" value="C:plasma membrane"/>
    <property type="evidence" value="ECO:0007669"/>
    <property type="project" value="TreeGrafter"/>
</dbReference>
<evidence type="ECO:0000256" key="2">
    <source>
        <dbReference type="ARBA" id="ARBA00007965"/>
    </source>
</evidence>
<protein>
    <submittedName>
        <fullName evidence="9">Equilibrative nucleoside transporter 4</fullName>
    </submittedName>
</protein>
<dbReference type="PANTHER" id="PTHR10332">
    <property type="entry name" value="EQUILIBRATIVE NUCLEOSIDE TRANSPORTER"/>
    <property type="match status" value="1"/>
</dbReference>
<evidence type="ECO:0000313" key="10">
    <source>
        <dbReference type="Proteomes" id="UP000010556"/>
    </source>
</evidence>
<evidence type="ECO:0000256" key="8">
    <source>
        <dbReference type="SAM" id="Phobius"/>
    </source>
</evidence>
<name>L5LSG1_MYODS</name>
<dbReference type="Proteomes" id="UP000010556">
    <property type="component" value="Unassembled WGS sequence"/>
</dbReference>
<feature type="region of interest" description="Disordered" evidence="7">
    <location>
        <begin position="1"/>
        <end position="30"/>
    </location>
</feature>
<feature type="region of interest" description="Disordered" evidence="7">
    <location>
        <begin position="101"/>
        <end position="131"/>
    </location>
</feature>
<evidence type="ECO:0000256" key="1">
    <source>
        <dbReference type="ARBA" id="ARBA00004141"/>
    </source>
</evidence>
<dbReference type="PANTHER" id="PTHR10332:SF10">
    <property type="entry name" value="EQUILIBRATIVE NUCLEOSIDE TRANSPORTER 4"/>
    <property type="match status" value="1"/>
</dbReference>
<feature type="transmembrane region" description="Helical" evidence="8">
    <location>
        <begin position="34"/>
        <end position="53"/>
    </location>
</feature>
<keyword evidence="3" id="KW-0813">Transport</keyword>
<dbReference type="InterPro" id="IPR002259">
    <property type="entry name" value="Eqnu_transpt"/>
</dbReference>
<evidence type="ECO:0000256" key="7">
    <source>
        <dbReference type="SAM" id="MobiDB-lite"/>
    </source>
</evidence>
<dbReference type="AlphaFoldDB" id="L5LSG1"/>
<comment type="subcellular location">
    <subcellularLocation>
        <location evidence="1">Membrane</location>
        <topology evidence="1">Multi-pass membrane protein</topology>
    </subcellularLocation>
</comment>
<evidence type="ECO:0000256" key="4">
    <source>
        <dbReference type="ARBA" id="ARBA00022692"/>
    </source>
</evidence>
<proteinExistence type="inferred from homology"/>
<keyword evidence="5 8" id="KW-1133">Transmembrane helix</keyword>
<sequence>MKGSGRARASPPGTAGEVGEWSPPHPDHSRPSPAGYLLALGPLLFISICDVWLQLFSRDQAYAINLAAVGTVAFGCTVQQSSFYGYTGMLPKRYTQGVMTGEMPHESQPSPRRAVTASVPPGDPTPRSALRAPLRRPSHNITAPELALHLGPRPPALALAFLDPGFAGRTRTSGSECQTTVCAGLDPQDPSLTRTPPDATGLGVRLPRDLLSAP</sequence>
<evidence type="ECO:0000256" key="3">
    <source>
        <dbReference type="ARBA" id="ARBA00022448"/>
    </source>
</evidence>
<keyword evidence="4 8" id="KW-0812">Transmembrane</keyword>
<evidence type="ECO:0000313" key="9">
    <source>
        <dbReference type="EMBL" id="ELK28977.1"/>
    </source>
</evidence>
<keyword evidence="6 8" id="KW-0472">Membrane</keyword>
<evidence type="ECO:0000256" key="6">
    <source>
        <dbReference type="ARBA" id="ARBA00023136"/>
    </source>
</evidence>
<dbReference type="GO" id="GO:0008504">
    <property type="term" value="F:monoamine transmembrane transporter activity"/>
    <property type="evidence" value="ECO:0007669"/>
    <property type="project" value="TreeGrafter"/>
</dbReference>
<dbReference type="GO" id="GO:0005337">
    <property type="term" value="F:nucleoside transmembrane transporter activity"/>
    <property type="evidence" value="ECO:0007669"/>
    <property type="project" value="InterPro"/>
</dbReference>
<reference evidence="10" key="1">
    <citation type="journal article" date="2013" name="Science">
        <title>Comparative analysis of bat genomes provides insight into the evolution of flight and immunity.</title>
        <authorList>
            <person name="Zhang G."/>
            <person name="Cowled C."/>
            <person name="Shi Z."/>
            <person name="Huang Z."/>
            <person name="Bishop-Lilly K.A."/>
            <person name="Fang X."/>
            <person name="Wynne J.W."/>
            <person name="Xiong Z."/>
            <person name="Baker M.L."/>
            <person name="Zhao W."/>
            <person name="Tachedjian M."/>
            <person name="Zhu Y."/>
            <person name="Zhou P."/>
            <person name="Jiang X."/>
            <person name="Ng J."/>
            <person name="Yang L."/>
            <person name="Wu L."/>
            <person name="Xiao J."/>
            <person name="Feng Y."/>
            <person name="Chen Y."/>
            <person name="Sun X."/>
            <person name="Zhang Y."/>
            <person name="Marsh G.A."/>
            <person name="Crameri G."/>
            <person name="Broder C.C."/>
            <person name="Frey K.G."/>
            <person name="Wang L.F."/>
            <person name="Wang J."/>
        </authorList>
    </citation>
    <scope>NUCLEOTIDE SEQUENCE [LARGE SCALE GENOMIC DNA]</scope>
</reference>
<evidence type="ECO:0000256" key="5">
    <source>
        <dbReference type="ARBA" id="ARBA00022989"/>
    </source>
</evidence>
<comment type="similarity">
    <text evidence="2">Belongs to the SLC29A/ENT transporter (TC 2.A.57) family.</text>
</comment>
<organism evidence="9 10">
    <name type="scientific">Myotis davidii</name>
    <name type="common">David's myotis</name>
    <dbReference type="NCBI Taxonomy" id="225400"/>
    <lineage>
        <taxon>Eukaryota</taxon>
        <taxon>Metazoa</taxon>
        <taxon>Chordata</taxon>
        <taxon>Craniata</taxon>
        <taxon>Vertebrata</taxon>
        <taxon>Euteleostomi</taxon>
        <taxon>Mammalia</taxon>
        <taxon>Eutheria</taxon>
        <taxon>Laurasiatheria</taxon>
        <taxon>Chiroptera</taxon>
        <taxon>Yangochiroptera</taxon>
        <taxon>Vespertilionidae</taxon>
        <taxon>Myotis</taxon>
    </lineage>
</organism>
<accession>L5LSG1</accession>
<gene>
    <name evidence="9" type="ORF">MDA_GLEAN10021472</name>
</gene>
<dbReference type="EMBL" id="KB108645">
    <property type="protein sequence ID" value="ELK28977.1"/>
    <property type="molecule type" value="Genomic_DNA"/>
</dbReference>